<dbReference type="PANTHER" id="PTHR11008:SF32">
    <property type="entry name" value="CIRCADIAN CLOCK-CONTROLLED PROTEIN DAYWAKE-RELATED"/>
    <property type="match status" value="1"/>
</dbReference>
<dbReference type="OrthoDB" id="434393at2759"/>
<dbReference type="PANTHER" id="PTHR11008">
    <property type="entry name" value="PROTEIN TAKEOUT-LIKE PROTEIN"/>
    <property type="match status" value="1"/>
</dbReference>
<evidence type="ECO:0000313" key="2">
    <source>
        <dbReference type="EMBL" id="CAB3254891.1"/>
    </source>
</evidence>
<sequence length="238" mass="26626">MMKCIILCIGFFVTGSLGNVASFIKPCPLTDSACIVKSAEIALPYFVKGIDEVGVRPMDPMVTKDIESNTDGLQLSLKNVVVHGLAKCKFNKIERDVSKSTVFLDVECPIECVGNYKFGGKLLVLDVEGEGPFRIKGDKLHITLNLKLKQNTKNGKKYYKVSGFDYNYEPLSKFTFNFENLYNGDKVKAEPIERILDENWKEILLGIGKPVVKEIVSRAIDNCVKFFQNAPTDEIEIV</sequence>
<dbReference type="Pfam" id="PF06585">
    <property type="entry name" value="JHBP"/>
    <property type="match status" value="1"/>
</dbReference>
<feature type="chain" id="PRO_5035768036" evidence="1">
    <location>
        <begin position="19"/>
        <end position="238"/>
    </location>
</feature>
<proteinExistence type="predicted"/>
<dbReference type="InterPro" id="IPR010562">
    <property type="entry name" value="Haemolymph_juvenile_hormone-bd"/>
</dbReference>
<dbReference type="Gene3D" id="3.15.10.30">
    <property type="entry name" value="Haemolymph juvenile hormone binding protein"/>
    <property type="match status" value="1"/>
</dbReference>
<dbReference type="Proteomes" id="UP000494256">
    <property type="component" value="Unassembled WGS sequence"/>
</dbReference>
<dbReference type="AlphaFoldDB" id="A0A8S1AYI7"/>
<feature type="signal peptide" evidence="1">
    <location>
        <begin position="1"/>
        <end position="18"/>
    </location>
</feature>
<dbReference type="GO" id="GO:0005615">
    <property type="term" value="C:extracellular space"/>
    <property type="evidence" value="ECO:0007669"/>
    <property type="project" value="TreeGrafter"/>
</dbReference>
<evidence type="ECO:0000313" key="3">
    <source>
        <dbReference type="Proteomes" id="UP000494256"/>
    </source>
</evidence>
<dbReference type="EMBL" id="CADEBD010000422">
    <property type="protein sequence ID" value="CAB3254891.1"/>
    <property type="molecule type" value="Genomic_DNA"/>
</dbReference>
<keyword evidence="1" id="KW-0732">Signal</keyword>
<evidence type="ECO:0000256" key="1">
    <source>
        <dbReference type="SAM" id="SignalP"/>
    </source>
</evidence>
<gene>
    <name evidence="2" type="ORF">APLA_LOCUS15028</name>
</gene>
<accession>A0A8S1AYI7</accession>
<dbReference type="InterPro" id="IPR038606">
    <property type="entry name" value="To_sf"/>
</dbReference>
<protein>
    <submittedName>
        <fullName evidence="2">Uncharacterized protein</fullName>
    </submittedName>
</protein>
<organism evidence="2 3">
    <name type="scientific">Arctia plantaginis</name>
    <name type="common">Wood tiger moth</name>
    <name type="synonym">Phalaena plantaginis</name>
    <dbReference type="NCBI Taxonomy" id="874455"/>
    <lineage>
        <taxon>Eukaryota</taxon>
        <taxon>Metazoa</taxon>
        <taxon>Ecdysozoa</taxon>
        <taxon>Arthropoda</taxon>
        <taxon>Hexapoda</taxon>
        <taxon>Insecta</taxon>
        <taxon>Pterygota</taxon>
        <taxon>Neoptera</taxon>
        <taxon>Endopterygota</taxon>
        <taxon>Lepidoptera</taxon>
        <taxon>Glossata</taxon>
        <taxon>Ditrysia</taxon>
        <taxon>Noctuoidea</taxon>
        <taxon>Erebidae</taxon>
        <taxon>Arctiinae</taxon>
        <taxon>Arctia</taxon>
    </lineage>
</organism>
<name>A0A8S1AYI7_ARCPL</name>
<dbReference type="SMART" id="SM00700">
    <property type="entry name" value="JHBP"/>
    <property type="match status" value="1"/>
</dbReference>
<reference evidence="2 3" key="1">
    <citation type="submission" date="2020-04" db="EMBL/GenBank/DDBJ databases">
        <authorList>
            <person name="Wallbank WR R."/>
            <person name="Pardo Diaz C."/>
            <person name="Kozak K."/>
            <person name="Martin S."/>
            <person name="Jiggins C."/>
            <person name="Moest M."/>
            <person name="Warren A I."/>
            <person name="Byers J.R.P. K."/>
            <person name="Montejo-Kovacevich G."/>
            <person name="Yen C E."/>
        </authorList>
    </citation>
    <scope>NUCLEOTIDE SEQUENCE [LARGE SCALE GENOMIC DNA]</scope>
</reference>
<comment type="caution">
    <text evidence="2">The sequence shown here is derived from an EMBL/GenBank/DDBJ whole genome shotgun (WGS) entry which is preliminary data.</text>
</comment>